<dbReference type="Gene3D" id="3.40.50.1820">
    <property type="entry name" value="alpha/beta hydrolase"/>
    <property type="match status" value="1"/>
</dbReference>
<dbReference type="EMBL" id="MU251575">
    <property type="protein sequence ID" value="KAG9231900.1"/>
    <property type="molecule type" value="Genomic_DNA"/>
</dbReference>
<evidence type="ECO:0000313" key="4">
    <source>
        <dbReference type="Proteomes" id="UP000824998"/>
    </source>
</evidence>
<protein>
    <submittedName>
        <fullName evidence="3">Alpha/Beta hydrolase protein</fullName>
    </submittedName>
</protein>
<evidence type="ECO:0000256" key="2">
    <source>
        <dbReference type="SAM" id="Phobius"/>
    </source>
</evidence>
<name>A0A9P8C3C7_9HELO</name>
<dbReference type="PANTHER" id="PTHR12277">
    <property type="entry name" value="ALPHA/BETA HYDROLASE DOMAIN-CONTAINING PROTEIN"/>
    <property type="match status" value="1"/>
</dbReference>
<proteinExistence type="predicted"/>
<sequence>MLALLNRAALCRRHRSSILFRDQTPRVRSREPTFQPLIRHGQSRDFVNIPTILVPPLVFGGLVIALWTWKCFMMVVFQNKIIYMPGLPPNARRETIADYKNQCGGIQWREERIRSLDGTRISLCVATVETSSLPAKTVYILYFQGNASSLPPRLPFLSPVLRLLKQRASHSEDNVKYTMICCSYRGYWTSSGRATERGIAMDAGAALQWILQDRNLPGEQDVPVVIWGQSIGAGVATTLASEREFFKHGLSPKALILETPFLSIRAMLETLYPQKWLPYRHLWPFLRNQLNSEKALGLMHERFGAKAPRVVILAAGKDELVPAFHGQMLENTGSKLGLDVKMKTIDSALHTEVMGRQEGILSVVDTIEEVAQTREEHPRQQPNPIDYPPRRTISNGRSTPSM</sequence>
<gene>
    <name evidence="3" type="ORF">BJ875DRAFT_102725</name>
</gene>
<keyword evidence="3" id="KW-0378">Hydrolase</keyword>
<reference evidence="3" key="1">
    <citation type="journal article" date="2021" name="IMA Fungus">
        <title>Genomic characterization of three marine fungi, including Emericellopsis atlantica sp. nov. with signatures of a generalist lifestyle and marine biomass degradation.</title>
        <authorList>
            <person name="Hagestad O.C."/>
            <person name="Hou L."/>
            <person name="Andersen J.H."/>
            <person name="Hansen E.H."/>
            <person name="Altermark B."/>
            <person name="Li C."/>
            <person name="Kuhnert E."/>
            <person name="Cox R.J."/>
            <person name="Crous P.W."/>
            <person name="Spatafora J.W."/>
            <person name="Lail K."/>
            <person name="Amirebrahimi M."/>
            <person name="Lipzen A."/>
            <person name="Pangilinan J."/>
            <person name="Andreopoulos W."/>
            <person name="Hayes R.D."/>
            <person name="Ng V."/>
            <person name="Grigoriev I.V."/>
            <person name="Jackson S.A."/>
            <person name="Sutton T.D.S."/>
            <person name="Dobson A.D.W."/>
            <person name="Rama T."/>
        </authorList>
    </citation>
    <scope>NUCLEOTIDE SEQUENCE</scope>
    <source>
        <strain evidence="3">TRa018bII</strain>
    </source>
</reference>
<dbReference type="PANTHER" id="PTHR12277:SF64">
    <property type="entry name" value="SUPERFAMILY HYDROLASE, PUTATIVE (AFU_ORTHOLOGUE AFUA_3G01760)-RELATED"/>
    <property type="match status" value="1"/>
</dbReference>
<accession>A0A9P8C3C7</accession>
<dbReference type="OrthoDB" id="10249433at2759"/>
<dbReference type="Proteomes" id="UP000824998">
    <property type="component" value="Unassembled WGS sequence"/>
</dbReference>
<dbReference type="SUPFAM" id="SSF53474">
    <property type="entry name" value="alpha/beta-Hydrolases"/>
    <property type="match status" value="1"/>
</dbReference>
<evidence type="ECO:0000256" key="1">
    <source>
        <dbReference type="SAM" id="MobiDB-lite"/>
    </source>
</evidence>
<keyword evidence="2" id="KW-0472">Membrane</keyword>
<keyword evidence="2" id="KW-0812">Transmembrane</keyword>
<keyword evidence="2" id="KW-1133">Transmembrane helix</keyword>
<dbReference type="GO" id="GO:0008474">
    <property type="term" value="F:palmitoyl-(protein) hydrolase activity"/>
    <property type="evidence" value="ECO:0007669"/>
    <property type="project" value="TreeGrafter"/>
</dbReference>
<feature type="transmembrane region" description="Helical" evidence="2">
    <location>
        <begin position="46"/>
        <end position="69"/>
    </location>
</feature>
<comment type="caution">
    <text evidence="3">The sequence shown here is derived from an EMBL/GenBank/DDBJ whole genome shotgun (WGS) entry which is preliminary data.</text>
</comment>
<keyword evidence="4" id="KW-1185">Reference proteome</keyword>
<feature type="region of interest" description="Disordered" evidence="1">
    <location>
        <begin position="373"/>
        <end position="402"/>
    </location>
</feature>
<feature type="compositionally biased region" description="Polar residues" evidence="1">
    <location>
        <begin position="392"/>
        <end position="402"/>
    </location>
</feature>
<dbReference type="GO" id="GO:0016020">
    <property type="term" value="C:membrane"/>
    <property type="evidence" value="ECO:0007669"/>
    <property type="project" value="TreeGrafter"/>
</dbReference>
<evidence type="ECO:0000313" key="3">
    <source>
        <dbReference type="EMBL" id="KAG9231900.1"/>
    </source>
</evidence>
<dbReference type="AlphaFoldDB" id="A0A9P8C3C7"/>
<dbReference type="InterPro" id="IPR029058">
    <property type="entry name" value="AB_hydrolase_fold"/>
</dbReference>
<organism evidence="3 4">
    <name type="scientific">Amylocarpus encephaloides</name>
    <dbReference type="NCBI Taxonomy" id="45428"/>
    <lineage>
        <taxon>Eukaryota</taxon>
        <taxon>Fungi</taxon>
        <taxon>Dikarya</taxon>
        <taxon>Ascomycota</taxon>
        <taxon>Pezizomycotina</taxon>
        <taxon>Leotiomycetes</taxon>
        <taxon>Helotiales</taxon>
        <taxon>Helotiales incertae sedis</taxon>
        <taxon>Amylocarpus</taxon>
    </lineage>
</organism>